<dbReference type="RefSeq" id="WP_376920423.1">
    <property type="nucleotide sequence ID" value="NZ_JBHRSW010000018.1"/>
</dbReference>
<dbReference type="PANTHER" id="PTHR44154:SF1">
    <property type="entry name" value="QUINONE OXIDOREDUCTASE"/>
    <property type="match status" value="1"/>
</dbReference>
<organism evidence="5 6">
    <name type="scientific">Agaribacter flavus</name>
    <dbReference type="NCBI Taxonomy" id="1902781"/>
    <lineage>
        <taxon>Bacteria</taxon>
        <taxon>Pseudomonadati</taxon>
        <taxon>Pseudomonadota</taxon>
        <taxon>Gammaproteobacteria</taxon>
        <taxon>Alteromonadales</taxon>
        <taxon>Alteromonadaceae</taxon>
        <taxon>Agaribacter</taxon>
    </lineage>
</organism>
<keyword evidence="3" id="KW-0479">Metal-binding</keyword>
<protein>
    <recommendedName>
        <fullName evidence="3">Zinc-type alcohol dehydrogenase-like protein</fullName>
    </recommendedName>
</protein>
<dbReference type="InterPro" id="IPR051603">
    <property type="entry name" value="Zinc-ADH_QOR/CCCR"/>
</dbReference>
<evidence type="ECO:0000313" key="6">
    <source>
        <dbReference type="Proteomes" id="UP001595478"/>
    </source>
</evidence>
<keyword evidence="6" id="KW-1185">Reference proteome</keyword>
<comment type="caution">
    <text evidence="5">The sequence shown here is derived from an EMBL/GenBank/DDBJ whole genome shotgun (WGS) entry which is preliminary data.</text>
</comment>
<keyword evidence="3" id="KW-0560">Oxidoreductase</keyword>
<keyword evidence="3" id="KW-0862">Zinc</keyword>
<dbReference type="CDD" id="cd08252">
    <property type="entry name" value="AL_MDR"/>
    <property type="match status" value="1"/>
</dbReference>
<evidence type="ECO:0000256" key="1">
    <source>
        <dbReference type="ARBA" id="ARBA00010371"/>
    </source>
</evidence>
<feature type="domain" description="Enoyl reductase (ER)" evidence="4">
    <location>
        <begin position="5"/>
        <end position="334"/>
    </location>
</feature>
<keyword evidence="2" id="KW-0521">NADP</keyword>
<dbReference type="SUPFAM" id="SSF51735">
    <property type="entry name" value="NAD(P)-binding Rossmann-fold domains"/>
    <property type="match status" value="1"/>
</dbReference>
<dbReference type="EMBL" id="JBHRSW010000018">
    <property type="protein sequence ID" value="MFC3122293.1"/>
    <property type="molecule type" value="Genomic_DNA"/>
</dbReference>
<dbReference type="SMART" id="SM00829">
    <property type="entry name" value="PKS_ER"/>
    <property type="match status" value="1"/>
</dbReference>
<dbReference type="Pfam" id="PF00107">
    <property type="entry name" value="ADH_zinc_N"/>
    <property type="match status" value="1"/>
</dbReference>
<dbReference type="Gene3D" id="3.90.180.10">
    <property type="entry name" value="Medium-chain alcohol dehydrogenases, catalytic domain"/>
    <property type="match status" value="1"/>
</dbReference>
<dbReference type="InterPro" id="IPR013149">
    <property type="entry name" value="ADH-like_C"/>
</dbReference>
<dbReference type="InterPro" id="IPR011032">
    <property type="entry name" value="GroES-like_sf"/>
</dbReference>
<evidence type="ECO:0000259" key="4">
    <source>
        <dbReference type="SMART" id="SM00829"/>
    </source>
</evidence>
<accession>A0ABV7FRK4</accession>
<dbReference type="InterPro" id="IPR020843">
    <property type="entry name" value="ER"/>
</dbReference>
<dbReference type="SUPFAM" id="SSF50129">
    <property type="entry name" value="GroES-like"/>
    <property type="match status" value="1"/>
</dbReference>
<dbReference type="InterPro" id="IPR014182">
    <property type="entry name" value="ADH_Zn_typ-1"/>
</dbReference>
<reference evidence="6" key="1">
    <citation type="journal article" date="2019" name="Int. J. Syst. Evol. Microbiol.">
        <title>The Global Catalogue of Microorganisms (GCM) 10K type strain sequencing project: providing services to taxonomists for standard genome sequencing and annotation.</title>
        <authorList>
            <consortium name="The Broad Institute Genomics Platform"/>
            <consortium name="The Broad Institute Genome Sequencing Center for Infectious Disease"/>
            <person name="Wu L."/>
            <person name="Ma J."/>
        </authorList>
    </citation>
    <scope>NUCLEOTIDE SEQUENCE [LARGE SCALE GENOMIC DNA]</scope>
    <source>
        <strain evidence="6">KCTC 52473</strain>
    </source>
</reference>
<evidence type="ECO:0000256" key="2">
    <source>
        <dbReference type="ARBA" id="ARBA00022857"/>
    </source>
</evidence>
<dbReference type="Gene3D" id="3.40.50.720">
    <property type="entry name" value="NAD(P)-binding Rossmann-like Domain"/>
    <property type="match status" value="1"/>
</dbReference>
<gene>
    <name evidence="5" type="ORF">ACFOHL_11740</name>
</gene>
<dbReference type="Proteomes" id="UP001595478">
    <property type="component" value="Unassembled WGS sequence"/>
</dbReference>
<comment type="similarity">
    <text evidence="1 3">Belongs to the zinc-containing alcohol dehydrogenase family. Quinone oxidoreductase subfamily.</text>
</comment>
<evidence type="ECO:0000256" key="3">
    <source>
        <dbReference type="RuleBase" id="RU364000"/>
    </source>
</evidence>
<proteinExistence type="inferred from homology"/>
<evidence type="ECO:0000313" key="5">
    <source>
        <dbReference type="EMBL" id="MFC3122293.1"/>
    </source>
</evidence>
<dbReference type="InterPro" id="IPR013154">
    <property type="entry name" value="ADH-like_N"/>
</dbReference>
<dbReference type="Pfam" id="PF08240">
    <property type="entry name" value="ADH_N"/>
    <property type="match status" value="1"/>
</dbReference>
<dbReference type="InterPro" id="IPR036291">
    <property type="entry name" value="NAD(P)-bd_dom_sf"/>
</dbReference>
<sequence>MKAVGYLSSLPLDAQGALVDIELPRPVPSGRDLLVKISAISVNPVDCKVRKRAQGENGNYKVLGWDAVGEVVEVGDEAQLFKVGDVVYYAGDITRQGCNSEYHLVDERIVGLKPNSLSNAEAAAIPLTAITAWELLFERLQLAEGDLSAKDTLLITGAAGGVGSLLIQLAKHLTQATIIATASRPQSQAWVKSLGADYVVDHAKALAPQLEAFGLTNVTHVASLNATDSYFEQFVALLAPFGKLALIDDPSAIPINSLKQKSISLHWELMFTRSMFKTDDMISQHHLLNKVSALIDSGAIKTTMGKNLGAINAKNLIAAQRELEEGKAIGKIVLEGF</sequence>
<dbReference type="NCBIfam" id="TIGR02817">
    <property type="entry name" value="adh_fam_1"/>
    <property type="match status" value="1"/>
</dbReference>
<name>A0ABV7FRK4_9ALTE</name>
<dbReference type="PANTHER" id="PTHR44154">
    <property type="entry name" value="QUINONE OXIDOREDUCTASE"/>
    <property type="match status" value="1"/>
</dbReference>